<feature type="transmembrane region" description="Helical" evidence="5">
    <location>
        <begin position="43"/>
        <end position="61"/>
    </location>
</feature>
<keyword evidence="3 5" id="KW-1133">Transmembrane helix</keyword>
<dbReference type="OrthoDB" id="9811701at2"/>
<evidence type="ECO:0000256" key="4">
    <source>
        <dbReference type="ARBA" id="ARBA00023136"/>
    </source>
</evidence>
<accession>A0A1U9K1B8</accession>
<dbReference type="PANTHER" id="PTHR30249">
    <property type="entry name" value="PUTATIVE SEROTONIN TRANSPORTER"/>
    <property type="match status" value="1"/>
</dbReference>
<organism evidence="6 7">
    <name type="scientific">Paenalcaligenes hominis</name>
    <dbReference type="NCBI Taxonomy" id="643674"/>
    <lineage>
        <taxon>Bacteria</taxon>
        <taxon>Pseudomonadati</taxon>
        <taxon>Pseudomonadota</taxon>
        <taxon>Betaproteobacteria</taxon>
        <taxon>Burkholderiales</taxon>
        <taxon>Alcaligenaceae</taxon>
        <taxon>Paenalcaligenes</taxon>
    </lineage>
</organism>
<feature type="transmembrane region" description="Helical" evidence="5">
    <location>
        <begin position="104"/>
        <end position="126"/>
    </location>
</feature>
<evidence type="ECO:0000256" key="1">
    <source>
        <dbReference type="ARBA" id="ARBA00004141"/>
    </source>
</evidence>
<feature type="transmembrane region" description="Helical" evidence="5">
    <location>
        <begin position="12"/>
        <end position="31"/>
    </location>
</feature>
<evidence type="ECO:0008006" key="8">
    <source>
        <dbReference type="Google" id="ProtNLM"/>
    </source>
</evidence>
<proteinExistence type="predicted"/>
<protein>
    <recommendedName>
        <fullName evidence="8">LrgB family protein</fullName>
    </recommendedName>
</protein>
<comment type="subcellular location">
    <subcellularLocation>
        <location evidence="1">Membrane</location>
        <topology evidence="1">Multi-pass membrane protein</topology>
    </subcellularLocation>
</comment>
<dbReference type="GO" id="GO:0016020">
    <property type="term" value="C:membrane"/>
    <property type="evidence" value="ECO:0007669"/>
    <property type="project" value="UniProtKB-SubCell"/>
</dbReference>
<evidence type="ECO:0000313" key="6">
    <source>
        <dbReference type="EMBL" id="AQS51853.1"/>
    </source>
</evidence>
<feature type="transmembrane region" description="Helical" evidence="5">
    <location>
        <begin position="161"/>
        <end position="182"/>
    </location>
</feature>
<evidence type="ECO:0000256" key="2">
    <source>
        <dbReference type="ARBA" id="ARBA00022692"/>
    </source>
</evidence>
<dbReference type="PANTHER" id="PTHR30249:SF0">
    <property type="entry name" value="PLASTIDAL GLYCOLATE_GLYCERATE TRANSLOCATOR 1, CHLOROPLASTIC"/>
    <property type="match status" value="1"/>
</dbReference>
<reference evidence="6 7" key="1">
    <citation type="submission" date="2017-01" db="EMBL/GenBank/DDBJ databases">
        <title>Complete Genome Sequence of Paenalcaligenes hominis, Isolated from a paraplegic Patient with neurogenic bladder.</title>
        <authorList>
            <person name="Mukhopadhyay R."/>
            <person name="Joaquin J."/>
            <person name="Hogue R."/>
            <person name="Kilaru A."/>
            <person name="Jospin G."/>
            <person name="Mars K."/>
            <person name="Eisen J.A."/>
            <person name="Chaturvedi V."/>
        </authorList>
    </citation>
    <scope>NUCLEOTIDE SEQUENCE [LARGE SCALE GENOMIC DNA]</scope>
    <source>
        <strain evidence="6 7">15S00501</strain>
    </source>
</reference>
<dbReference type="EMBL" id="CP019697">
    <property type="protein sequence ID" value="AQS51853.1"/>
    <property type="molecule type" value="Genomic_DNA"/>
</dbReference>
<dbReference type="Pfam" id="PF04172">
    <property type="entry name" value="LrgB"/>
    <property type="match status" value="1"/>
</dbReference>
<sequence length="245" mass="25963">MSPSSINSIWSALQASPLLWLTITLVVYIISVKLYQRLRQNPLVLPVFTSVCVIVSLLLITKTDYETYFSGVQLLHFLVGPATVGLAIPLYHQLPKLVALWRPLSISLIIGALTGLLSSALLTVSLGASPELIISLLPKSTTMPIAMAISEHFGGNPSLTAVSVALTGIIGSVIALPVFYLLRIDEPAARGVAMGVSAHAIGTARLIQVDEGMGAFSALAMSVTGVLTALFMPFIVQALAAMQWL</sequence>
<keyword evidence="4 5" id="KW-0472">Membrane</keyword>
<keyword evidence="2 5" id="KW-0812">Transmembrane</keyword>
<evidence type="ECO:0000256" key="5">
    <source>
        <dbReference type="SAM" id="Phobius"/>
    </source>
</evidence>
<dbReference type="KEGG" id="phn:PAEH1_10375"/>
<dbReference type="InterPro" id="IPR007300">
    <property type="entry name" value="CidB/LrgB"/>
</dbReference>
<dbReference type="AlphaFoldDB" id="A0A1U9K1B8"/>
<evidence type="ECO:0000256" key="3">
    <source>
        <dbReference type="ARBA" id="ARBA00022989"/>
    </source>
</evidence>
<dbReference type="Proteomes" id="UP000189369">
    <property type="component" value="Chromosome"/>
</dbReference>
<feature type="transmembrane region" description="Helical" evidence="5">
    <location>
        <begin position="219"/>
        <end position="240"/>
    </location>
</feature>
<feature type="transmembrane region" description="Helical" evidence="5">
    <location>
        <begin position="73"/>
        <end position="92"/>
    </location>
</feature>
<gene>
    <name evidence="6" type="ORF">PAEH1_10375</name>
</gene>
<evidence type="ECO:0000313" key="7">
    <source>
        <dbReference type="Proteomes" id="UP000189369"/>
    </source>
</evidence>
<dbReference type="STRING" id="643674.PAEH1_10375"/>
<name>A0A1U9K1B8_9BURK</name>